<evidence type="ECO:0000313" key="2">
    <source>
        <dbReference type="Proteomes" id="UP000008701"/>
    </source>
</evidence>
<protein>
    <submittedName>
        <fullName evidence="1">Uncharacterized protein</fullName>
    </submittedName>
</protein>
<accession>A1BFU5</accession>
<dbReference type="KEGG" id="cph:Cpha266_1239"/>
<dbReference type="STRING" id="290317.Cpha266_1239"/>
<dbReference type="Proteomes" id="UP000008701">
    <property type="component" value="Chromosome"/>
</dbReference>
<evidence type="ECO:0000313" key="1">
    <source>
        <dbReference type="EMBL" id="ABL65272.1"/>
    </source>
</evidence>
<organism evidence="1 2">
    <name type="scientific">Chlorobium phaeobacteroides (strain DSM 266 / SMG 266 / 2430)</name>
    <dbReference type="NCBI Taxonomy" id="290317"/>
    <lineage>
        <taxon>Bacteria</taxon>
        <taxon>Pseudomonadati</taxon>
        <taxon>Chlorobiota</taxon>
        <taxon>Chlorobiia</taxon>
        <taxon>Chlorobiales</taxon>
        <taxon>Chlorobiaceae</taxon>
        <taxon>Chlorobium/Pelodictyon group</taxon>
        <taxon>Chlorobium</taxon>
    </lineage>
</organism>
<dbReference type="EMBL" id="CP000492">
    <property type="protein sequence ID" value="ABL65272.1"/>
    <property type="molecule type" value="Genomic_DNA"/>
</dbReference>
<proteinExistence type="predicted"/>
<dbReference type="HOGENOM" id="CLU_2463471_0_0_10"/>
<dbReference type="AlphaFoldDB" id="A1BFU5"/>
<gene>
    <name evidence="1" type="ordered locus">Cpha266_1239</name>
</gene>
<keyword evidence="2" id="KW-1185">Reference proteome</keyword>
<sequence length="88" mass="10098">MHRMPEFKKNGSLEKGGDEKDIGLFSGCRFAPQRKPVMTTTKGAGLLFINNVKIMRVARAQSGFDTQCSRRFMAFRLRYFFLFIALLT</sequence>
<reference evidence="1 2" key="1">
    <citation type="submission" date="2006-12" db="EMBL/GenBank/DDBJ databases">
        <title>Complete sequence of Chlorobium phaeobacteroides DSM 266.</title>
        <authorList>
            <consortium name="US DOE Joint Genome Institute"/>
            <person name="Copeland A."/>
            <person name="Lucas S."/>
            <person name="Lapidus A."/>
            <person name="Barry K."/>
            <person name="Detter J.C."/>
            <person name="Glavina del Rio T."/>
            <person name="Hammon N."/>
            <person name="Israni S."/>
            <person name="Pitluck S."/>
            <person name="Goltsman E."/>
            <person name="Schmutz J."/>
            <person name="Larimer F."/>
            <person name="Land M."/>
            <person name="Hauser L."/>
            <person name="Mikhailova N."/>
            <person name="Li T."/>
            <person name="Overmann J."/>
            <person name="Bryant D.A."/>
            <person name="Richardson P."/>
        </authorList>
    </citation>
    <scope>NUCLEOTIDE SEQUENCE [LARGE SCALE GENOMIC DNA]</scope>
    <source>
        <strain evidence="1 2">DSM 266</strain>
    </source>
</reference>
<name>A1BFU5_CHLPD</name>